<dbReference type="SMART" id="SM00633">
    <property type="entry name" value="Glyco_10"/>
    <property type="match status" value="1"/>
</dbReference>
<dbReference type="EMBL" id="VUOA01000043">
    <property type="protein sequence ID" value="KAA2234775.1"/>
    <property type="molecule type" value="Genomic_DNA"/>
</dbReference>
<reference evidence="12 13" key="2">
    <citation type="submission" date="2019-09" db="EMBL/GenBank/DDBJ databases">
        <authorList>
            <person name="Jin C."/>
        </authorList>
    </citation>
    <scope>NUCLEOTIDE SEQUENCE [LARGE SCALE GENOMIC DNA]</scope>
    <source>
        <strain evidence="12 13">BN140002</strain>
    </source>
</reference>
<keyword evidence="6 9" id="KW-0119">Carbohydrate metabolism</keyword>
<name>A0A5B2V874_9HYPH</name>
<accession>A0A5B2V874</accession>
<organism evidence="12 13">
    <name type="scientific">Salinarimonas soli</name>
    <dbReference type="NCBI Taxonomy" id="1638099"/>
    <lineage>
        <taxon>Bacteria</taxon>
        <taxon>Pseudomonadati</taxon>
        <taxon>Pseudomonadota</taxon>
        <taxon>Alphaproteobacteria</taxon>
        <taxon>Hyphomicrobiales</taxon>
        <taxon>Salinarimonadaceae</taxon>
        <taxon>Salinarimonas</taxon>
    </lineage>
</organism>
<evidence type="ECO:0000313" key="12">
    <source>
        <dbReference type="EMBL" id="KAA2234775.1"/>
    </source>
</evidence>
<keyword evidence="8 9" id="KW-0624">Polysaccharide degradation</keyword>
<keyword evidence="7 9" id="KW-0326">Glycosidase</keyword>
<evidence type="ECO:0000256" key="1">
    <source>
        <dbReference type="ARBA" id="ARBA00000681"/>
    </source>
</evidence>
<comment type="catalytic activity">
    <reaction evidence="1 9">
        <text>Endohydrolysis of (1-&gt;4)-beta-D-xylosidic linkages in xylans.</text>
        <dbReference type="EC" id="3.2.1.8"/>
    </reaction>
</comment>
<dbReference type="OrthoDB" id="9815836at2"/>
<keyword evidence="5 9" id="KW-0378">Hydrolase</keyword>
<reference evidence="12 13" key="1">
    <citation type="submission" date="2019-09" db="EMBL/GenBank/DDBJ databases">
        <title>Salinarimonas rosea gen. nov., sp. nov., a new member of the a-2 subgroup of the Proteobacteria.</title>
        <authorList>
            <person name="Liu J."/>
        </authorList>
    </citation>
    <scope>NUCLEOTIDE SEQUENCE [LARGE SCALE GENOMIC DNA]</scope>
    <source>
        <strain evidence="12 13">BN140002</strain>
    </source>
</reference>
<dbReference type="RefSeq" id="WP_149821910.1">
    <property type="nucleotide sequence ID" value="NZ_VUOA01000043.1"/>
</dbReference>
<evidence type="ECO:0000256" key="6">
    <source>
        <dbReference type="ARBA" id="ARBA00023277"/>
    </source>
</evidence>
<evidence type="ECO:0000256" key="5">
    <source>
        <dbReference type="ARBA" id="ARBA00022801"/>
    </source>
</evidence>
<dbReference type="GO" id="GO:0045493">
    <property type="term" value="P:xylan catabolic process"/>
    <property type="evidence" value="ECO:0007669"/>
    <property type="project" value="UniProtKB-KW"/>
</dbReference>
<dbReference type="Pfam" id="PF00331">
    <property type="entry name" value="Glyco_hydro_10"/>
    <property type="match status" value="1"/>
</dbReference>
<comment type="caution">
    <text evidence="12">The sequence shown here is derived from an EMBL/GenBank/DDBJ whole genome shotgun (WGS) entry which is preliminary data.</text>
</comment>
<gene>
    <name evidence="12" type="ORF">F0L46_22765</name>
</gene>
<evidence type="ECO:0000256" key="7">
    <source>
        <dbReference type="ARBA" id="ARBA00023295"/>
    </source>
</evidence>
<dbReference type="InterPro" id="IPR044846">
    <property type="entry name" value="GH10"/>
</dbReference>
<dbReference type="PANTHER" id="PTHR31490">
    <property type="entry name" value="GLYCOSYL HYDROLASE"/>
    <property type="match status" value="1"/>
</dbReference>
<dbReference type="EC" id="3.2.1.8" evidence="9"/>
<dbReference type="InterPro" id="IPR001000">
    <property type="entry name" value="GH10_dom"/>
</dbReference>
<sequence>MRDPTSSVYSKISESSADNLPSAISPNRRDVLRAGLLFAASNFVSPANAIEDGLQTRAASRGLTFGTAVHSRQLQEDPSFRSAILQECASVVHEYELKWGHIERERGRYDFSKTDIVTNFAIEHGLKIRGHTAVWHEALPAWAPEAFRREGISVIERHVRSVLKRYSGRIEEWDVVNEAIQNYDNLPNGFRNSLLFQEFGATFVVAAFRAAREFDPNVKLVYNDFGIEYDNFRDRARRKALLPLLRSLREEGLIDGFGTQSHLTAGNPFNPKLLRDFLSEVASMGLSIVVTEFDVNDTKLDPDIGTRDKAVAEHAKRVLDVILDEKAVTGVLTWGLTDRYTWLNEPRFARPAGVRARSLPLDENYKRKPLWEALASCLSAAPDRRSRR</sequence>
<dbReference type="Gene3D" id="3.20.20.80">
    <property type="entry name" value="Glycosidases"/>
    <property type="match status" value="1"/>
</dbReference>
<dbReference type="InterPro" id="IPR017853">
    <property type="entry name" value="GH"/>
</dbReference>
<evidence type="ECO:0000256" key="3">
    <source>
        <dbReference type="ARBA" id="ARBA00022651"/>
    </source>
</evidence>
<feature type="domain" description="GH10" evidence="11">
    <location>
        <begin position="48"/>
        <end position="377"/>
    </location>
</feature>
<evidence type="ECO:0000256" key="2">
    <source>
        <dbReference type="ARBA" id="ARBA00007495"/>
    </source>
</evidence>
<dbReference type="SUPFAM" id="SSF51445">
    <property type="entry name" value="(Trans)glycosidases"/>
    <property type="match status" value="1"/>
</dbReference>
<evidence type="ECO:0000256" key="9">
    <source>
        <dbReference type="RuleBase" id="RU361174"/>
    </source>
</evidence>
<evidence type="ECO:0000259" key="11">
    <source>
        <dbReference type="PROSITE" id="PS51760"/>
    </source>
</evidence>
<evidence type="ECO:0000256" key="4">
    <source>
        <dbReference type="ARBA" id="ARBA00022729"/>
    </source>
</evidence>
<proteinExistence type="inferred from homology"/>
<feature type="region of interest" description="Disordered" evidence="10">
    <location>
        <begin position="1"/>
        <end position="24"/>
    </location>
</feature>
<protein>
    <recommendedName>
        <fullName evidence="9">Beta-xylanase</fullName>
        <ecNumber evidence="9">3.2.1.8</ecNumber>
    </recommendedName>
</protein>
<dbReference type="Proteomes" id="UP000323142">
    <property type="component" value="Unassembled WGS sequence"/>
</dbReference>
<dbReference type="PRINTS" id="PR00134">
    <property type="entry name" value="GLHYDRLASE10"/>
</dbReference>
<keyword evidence="3 12" id="KW-0858">Xylan degradation</keyword>
<dbReference type="AlphaFoldDB" id="A0A5B2V874"/>
<evidence type="ECO:0000256" key="8">
    <source>
        <dbReference type="ARBA" id="ARBA00023326"/>
    </source>
</evidence>
<keyword evidence="4" id="KW-0732">Signal</keyword>
<dbReference type="PANTHER" id="PTHR31490:SF88">
    <property type="entry name" value="BETA-XYLANASE"/>
    <property type="match status" value="1"/>
</dbReference>
<dbReference type="GO" id="GO:0031176">
    <property type="term" value="F:endo-1,4-beta-xylanase activity"/>
    <property type="evidence" value="ECO:0007669"/>
    <property type="project" value="UniProtKB-EC"/>
</dbReference>
<keyword evidence="13" id="KW-1185">Reference proteome</keyword>
<dbReference type="PROSITE" id="PS51760">
    <property type="entry name" value="GH10_2"/>
    <property type="match status" value="1"/>
</dbReference>
<evidence type="ECO:0000256" key="10">
    <source>
        <dbReference type="SAM" id="MobiDB-lite"/>
    </source>
</evidence>
<comment type="similarity">
    <text evidence="2 9">Belongs to the glycosyl hydrolase 10 (cellulase F) family.</text>
</comment>
<evidence type="ECO:0000313" key="13">
    <source>
        <dbReference type="Proteomes" id="UP000323142"/>
    </source>
</evidence>